<sequence length="109" mass="12949">MPRIRRKFWIKILNFAFYLIIFSSISHHHGKYSIESQKQKAYDYLLSLLENIDQNEIEIISDNVFEQQKEDLHQELEAVGNGTSELCDLDEVDIELDRILSQYEDKTIK</sequence>
<gene>
    <name evidence="1" type="ORF">RM529_01320</name>
</gene>
<dbReference type="RefSeq" id="WP_311482939.1">
    <property type="nucleotide sequence ID" value="NZ_JAVRHP010000003.1"/>
</dbReference>
<accession>A0ABU3CR87</accession>
<reference evidence="1 2" key="1">
    <citation type="submission" date="2023-09" db="EMBL/GenBank/DDBJ databases">
        <authorList>
            <person name="Rey-Velasco X."/>
        </authorList>
    </citation>
    <scope>NUCLEOTIDE SEQUENCE [LARGE SCALE GENOMIC DNA]</scope>
    <source>
        <strain evidence="1 2">F297</strain>
    </source>
</reference>
<keyword evidence="2" id="KW-1185">Reference proteome</keyword>
<comment type="caution">
    <text evidence="1">The sequence shown here is derived from an EMBL/GenBank/DDBJ whole genome shotgun (WGS) entry which is preliminary data.</text>
</comment>
<evidence type="ECO:0000313" key="1">
    <source>
        <dbReference type="EMBL" id="MDT0648763.1"/>
    </source>
</evidence>
<dbReference type="EMBL" id="JAVRHP010000003">
    <property type="protein sequence ID" value="MDT0648763.1"/>
    <property type="molecule type" value="Genomic_DNA"/>
</dbReference>
<protein>
    <submittedName>
        <fullName evidence="1">Uncharacterized protein</fullName>
    </submittedName>
</protein>
<proteinExistence type="predicted"/>
<dbReference type="Proteomes" id="UP001248819">
    <property type="component" value="Unassembled WGS sequence"/>
</dbReference>
<organism evidence="1 2">
    <name type="scientific">Autumnicola edwardsiae</name>
    <dbReference type="NCBI Taxonomy" id="3075594"/>
    <lineage>
        <taxon>Bacteria</taxon>
        <taxon>Pseudomonadati</taxon>
        <taxon>Bacteroidota</taxon>
        <taxon>Flavobacteriia</taxon>
        <taxon>Flavobacteriales</taxon>
        <taxon>Flavobacteriaceae</taxon>
        <taxon>Autumnicola</taxon>
    </lineage>
</organism>
<name>A0ABU3CR87_9FLAO</name>
<evidence type="ECO:0000313" key="2">
    <source>
        <dbReference type="Proteomes" id="UP001248819"/>
    </source>
</evidence>